<dbReference type="EMBL" id="SPUM01000019">
    <property type="protein sequence ID" value="TFW34918.1"/>
    <property type="molecule type" value="Genomic_DNA"/>
</dbReference>
<dbReference type="RefSeq" id="WP_135188244.1">
    <property type="nucleotide sequence ID" value="NZ_SPUM01000019.1"/>
</dbReference>
<dbReference type="InterPro" id="IPR016191">
    <property type="entry name" value="Ribonuclease/ribotoxin"/>
</dbReference>
<dbReference type="InterPro" id="IPR000026">
    <property type="entry name" value="N1-like"/>
</dbReference>
<name>A0A4Y9T4E7_9BURK</name>
<reference evidence="3 4" key="1">
    <citation type="submission" date="2019-03" db="EMBL/GenBank/DDBJ databases">
        <title>Draft genome of Massilia hortus sp. nov., a novel bacterial species of the Oxalobacteraceae family.</title>
        <authorList>
            <person name="Peta V."/>
            <person name="Raths R."/>
            <person name="Bucking H."/>
        </authorList>
    </citation>
    <scope>NUCLEOTIDE SEQUENCE [LARGE SCALE GENOMIC DNA]</scope>
    <source>
        <strain evidence="3 4">ONC3</strain>
    </source>
</reference>
<dbReference type="Gene3D" id="3.10.450.30">
    <property type="entry name" value="Microbial ribonucleases"/>
    <property type="match status" value="1"/>
</dbReference>
<evidence type="ECO:0000256" key="2">
    <source>
        <dbReference type="ARBA" id="ARBA00022801"/>
    </source>
</evidence>
<proteinExistence type="predicted"/>
<dbReference type="GO" id="GO:0004521">
    <property type="term" value="F:RNA endonuclease activity"/>
    <property type="evidence" value="ECO:0007669"/>
    <property type="project" value="InterPro"/>
</dbReference>
<organism evidence="3 4">
    <name type="scientific">Massilia horti</name>
    <dbReference type="NCBI Taxonomy" id="2562153"/>
    <lineage>
        <taxon>Bacteria</taxon>
        <taxon>Pseudomonadati</taxon>
        <taxon>Pseudomonadota</taxon>
        <taxon>Betaproteobacteria</taxon>
        <taxon>Burkholderiales</taxon>
        <taxon>Oxalobacteraceae</taxon>
        <taxon>Telluria group</taxon>
        <taxon>Massilia</taxon>
    </lineage>
</organism>
<dbReference type="OrthoDB" id="5326845at2"/>
<dbReference type="SUPFAM" id="SSF53933">
    <property type="entry name" value="Microbial ribonucleases"/>
    <property type="match status" value="1"/>
</dbReference>
<dbReference type="GO" id="GO:0003723">
    <property type="term" value="F:RNA binding"/>
    <property type="evidence" value="ECO:0007669"/>
    <property type="project" value="InterPro"/>
</dbReference>
<dbReference type="AlphaFoldDB" id="A0A4Y9T4E7"/>
<evidence type="ECO:0000256" key="1">
    <source>
        <dbReference type="ARBA" id="ARBA00022722"/>
    </source>
</evidence>
<dbReference type="GO" id="GO:0016787">
    <property type="term" value="F:hydrolase activity"/>
    <property type="evidence" value="ECO:0007669"/>
    <property type="project" value="UniProtKB-KW"/>
</dbReference>
<keyword evidence="1" id="KW-0540">Nuclease</keyword>
<comment type="caution">
    <text evidence="3">The sequence shown here is derived from an EMBL/GenBank/DDBJ whole genome shotgun (WGS) entry which is preliminary data.</text>
</comment>
<sequence length="171" mass="19010">MPENVDLSVEERALRDQGILGRSGPYGNELYAFEYELLPAEAKQVLELIIHGGPLLYPRHDGILFGNRSGDLPGRAEYREFTVPTPGIATRGRRRLVIRDNGLVFFTACHYDRVPGKAGSAQHAQAIASVDERWRNGFYLVTGIAPAMRAHIASAIQRIHNSRLPVLHRGT</sequence>
<keyword evidence="4" id="KW-1185">Reference proteome</keyword>
<evidence type="ECO:0000313" key="4">
    <source>
        <dbReference type="Proteomes" id="UP000297258"/>
    </source>
</evidence>
<evidence type="ECO:0000313" key="3">
    <source>
        <dbReference type="EMBL" id="TFW34918.1"/>
    </source>
</evidence>
<dbReference type="Pfam" id="PF00545">
    <property type="entry name" value="Ribonuclease"/>
    <property type="match status" value="1"/>
</dbReference>
<protein>
    <submittedName>
        <fullName evidence="3">Uncharacterized protein</fullName>
    </submittedName>
</protein>
<gene>
    <name evidence="3" type="ORF">E4O92_02870</name>
</gene>
<keyword evidence="2" id="KW-0378">Hydrolase</keyword>
<accession>A0A4Y9T4E7</accession>
<dbReference type="Proteomes" id="UP000297258">
    <property type="component" value="Unassembled WGS sequence"/>
</dbReference>